<dbReference type="Proteomes" id="UP000011086">
    <property type="component" value="Unassembled WGS sequence"/>
</dbReference>
<dbReference type="EMBL" id="JH792981">
    <property type="protein sequence ID" value="ELQ35591.1"/>
    <property type="molecule type" value="Genomic_DNA"/>
</dbReference>
<accession>A0AA97NSQ1</accession>
<dbReference type="AlphaFoldDB" id="A0AA97NSQ1"/>
<sequence length="291" mass="32329">MYARFNATLLDHWAGSMGKRGPASPENIIRGIGEEISRTHQLNESHKAAIKANLALLQNNGGSNNNRGKANTLSGSMKYLLESESLRNILLAYLAFPTGLYKLNKDTRQPKSGQISVQNLRHHRHPITLCRLSQNWVSQQFKALSHDVKPDEHLISRWLDTMTPEKETLVDIVLKNLNDGMQIGVCQEVLASQITERGLVDLHSEPELSAGWDGYAPRLIRGGAQEFFPEIEHTQQDDVFAQKLMDITTGLARKQGKKSEVQFGAYRLKPGADSSENLRIEVTGSSSSSSS</sequence>
<feature type="non-terminal residue" evidence="1">
    <location>
        <position position="291"/>
    </location>
</feature>
<proteinExistence type="predicted"/>
<protein>
    <submittedName>
        <fullName evidence="1">Uncharacterized protein</fullName>
    </submittedName>
</protein>
<organism evidence="1">
    <name type="scientific">Pyricularia oryzae (strain Y34)</name>
    <name type="common">Rice blast fungus</name>
    <name type="synonym">Magnaporthe oryzae</name>
    <dbReference type="NCBI Taxonomy" id="1143189"/>
    <lineage>
        <taxon>Eukaryota</taxon>
        <taxon>Fungi</taxon>
        <taxon>Dikarya</taxon>
        <taxon>Ascomycota</taxon>
        <taxon>Pezizomycotina</taxon>
        <taxon>Sordariomycetes</taxon>
        <taxon>Sordariomycetidae</taxon>
        <taxon>Magnaporthales</taxon>
        <taxon>Pyriculariaceae</taxon>
        <taxon>Pyricularia</taxon>
    </lineage>
</organism>
<reference evidence="1" key="1">
    <citation type="journal article" date="2012" name="PLoS Genet.">
        <title>Comparative analysis of the genomes of two field isolates of the rice blast fungus Magnaporthe oryzae.</title>
        <authorList>
            <person name="Xue M."/>
            <person name="Yang J."/>
            <person name="Li Z."/>
            <person name="Hu S."/>
            <person name="Yao N."/>
            <person name="Dean R.A."/>
            <person name="Zhao W."/>
            <person name="Shen M."/>
            <person name="Zhang H."/>
            <person name="Li C."/>
            <person name="Liu L."/>
            <person name="Cao L."/>
            <person name="Xu X."/>
            <person name="Xing Y."/>
            <person name="Hsiang T."/>
            <person name="Zhang Z."/>
            <person name="Xu J.R."/>
            <person name="Peng Y.L."/>
        </authorList>
    </citation>
    <scope>NUCLEOTIDE SEQUENCE</scope>
    <source>
        <strain evidence="1">Y34</strain>
    </source>
</reference>
<evidence type="ECO:0000313" key="1">
    <source>
        <dbReference type="EMBL" id="ELQ35591.1"/>
    </source>
</evidence>
<gene>
    <name evidence="1" type="ORF">OOU_Y34scaffold00700g4</name>
</gene>
<name>A0AA97NSQ1_PYRO3</name>